<keyword evidence="2" id="KW-0732">Signal</keyword>
<evidence type="ECO:0000313" key="3">
    <source>
        <dbReference type="EMBL" id="MCB2407531.1"/>
    </source>
</evidence>
<reference evidence="3" key="1">
    <citation type="submission" date="2021-10" db="EMBL/GenBank/DDBJ databases">
        <authorList>
            <person name="Dean J.D."/>
            <person name="Kim M.K."/>
            <person name="Newey C.N."/>
            <person name="Stoker T.S."/>
            <person name="Thompson D.W."/>
            <person name="Grose J.H."/>
        </authorList>
    </citation>
    <scope>NUCLEOTIDE SEQUENCE</scope>
    <source>
        <strain evidence="3">BT178</strain>
    </source>
</reference>
<comment type="caution">
    <text evidence="3">The sequence shown here is derived from an EMBL/GenBank/DDBJ whole genome shotgun (WGS) entry which is preliminary data.</text>
</comment>
<accession>A0ABS8AP34</accession>
<name>A0ABS8AP34_9BACT</name>
<keyword evidence="1" id="KW-1133">Transmembrane helix</keyword>
<dbReference type="PROSITE" id="PS51257">
    <property type="entry name" value="PROKAR_LIPOPROTEIN"/>
    <property type="match status" value="1"/>
</dbReference>
<feature type="chain" id="PRO_5047449222" evidence="2">
    <location>
        <begin position="16"/>
        <end position="208"/>
    </location>
</feature>
<proteinExistence type="predicted"/>
<feature type="signal peptide" evidence="2">
    <location>
        <begin position="1"/>
        <end position="15"/>
    </location>
</feature>
<evidence type="ECO:0000256" key="2">
    <source>
        <dbReference type="SAM" id="SignalP"/>
    </source>
</evidence>
<dbReference type="RefSeq" id="WP_226173368.1">
    <property type="nucleotide sequence ID" value="NZ_JAJADR010000001.1"/>
</dbReference>
<gene>
    <name evidence="3" type="ORF">LGH74_06045</name>
</gene>
<dbReference type="Proteomes" id="UP001165296">
    <property type="component" value="Unassembled WGS sequence"/>
</dbReference>
<keyword evidence="4" id="KW-1185">Reference proteome</keyword>
<feature type="transmembrane region" description="Helical" evidence="1">
    <location>
        <begin position="184"/>
        <end position="205"/>
    </location>
</feature>
<keyword evidence="1" id="KW-0812">Transmembrane</keyword>
<keyword evidence="1" id="KW-0472">Membrane</keyword>
<sequence length="208" mass="21169">MKHVSGLLQKLTAFAAVVVALSSCNRAEYAMLPKTSSYHGAEHRSVSVKPASVATPTPEAVAAPEAVAVAPKAEAAPAAVAAPKAVAAAPAASKATVAAAPAQAEAAQGPVAPAKAKRKLNVLERAMVAKVVKKADKLSNKMQLNKHSEAASANKLQGKLRQGIILVLIGILVEILGAALSSGIIYLLGALLILVGLVLIVLYLLDEI</sequence>
<evidence type="ECO:0000313" key="4">
    <source>
        <dbReference type="Proteomes" id="UP001165296"/>
    </source>
</evidence>
<evidence type="ECO:0000256" key="1">
    <source>
        <dbReference type="SAM" id="Phobius"/>
    </source>
</evidence>
<dbReference type="EMBL" id="JAJADR010000001">
    <property type="protein sequence ID" value="MCB2407531.1"/>
    <property type="molecule type" value="Genomic_DNA"/>
</dbReference>
<organism evidence="3 4">
    <name type="scientific">Hymenobacter lucidus</name>
    <dbReference type="NCBI Taxonomy" id="2880930"/>
    <lineage>
        <taxon>Bacteria</taxon>
        <taxon>Pseudomonadati</taxon>
        <taxon>Bacteroidota</taxon>
        <taxon>Cytophagia</taxon>
        <taxon>Cytophagales</taxon>
        <taxon>Hymenobacteraceae</taxon>
        <taxon>Hymenobacter</taxon>
    </lineage>
</organism>
<feature type="transmembrane region" description="Helical" evidence="1">
    <location>
        <begin position="160"/>
        <end position="177"/>
    </location>
</feature>
<protein>
    <submittedName>
        <fullName evidence="3">Uncharacterized protein</fullName>
    </submittedName>
</protein>